<sequence>MKMLAFLPVFILLCPTMKVAKKGWRLVAVLFVISLMSGCANSSNKFDKSPCACNFQPINTGSYGSKTNA</sequence>
<keyword evidence="2" id="KW-1185">Reference proteome</keyword>
<reference evidence="1 2" key="1">
    <citation type="submission" date="2014-03" db="EMBL/GenBank/DDBJ databases">
        <title>Draft Genome Sequences of Four Burkholderia Strains.</title>
        <authorList>
            <person name="Liu X.Y."/>
            <person name="Li C.X."/>
            <person name="Xu J.H."/>
        </authorList>
    </citation>
    <scope>NUCLEOTIDE SEQUENCE [LARGE SCALE GENOMIC DNA]</scope>
    <source>
        <strain evidence="1 2">OP-1</strain>
    </source>
</reference>
<gene>
    <name evidence="1" type="ORF">BG60_18450</name>
</gene>
<organism evidence="1 2">
    <name type="scientific">Caballeronia zhejiangensis</name>
    <dbReference type="NCBI Taxonomy" id="871203"/>
    <lineage>
        <taxon>Bacteria</taxon>
        <taxon>Pseudomonadati</taxon>
        <taxon>Pseudomonadota</taxon>
        <taxon>Betaproteobacteria</taxon>
        <taxon>Burkholderiales</taxon>
        <taxon>Burkholderiaceae</taxon>
        <taxon>Caballeronia</taxon>
    </lineage>
</organism>
<evidence type="ECO:0008006" key="3">
    <source>
        <dbReference type="Google" id="ProtNLM"/>
    </source>
</evidence>
<dbReference type="AlphaFoldDB" id="A0A656QBK6"/>
<evidence type="ECO:0000313" key="1">
    <source>
        <dbReference type="EMBL" id="KDR27181.1"/>
    </source>
</evidence>
<name>A0A656QBK6_9BURK</name>
<proteinExistence type="predicted"/>
<comment type="caution">
    <text evidence="1">The sequence shown here is derived from an EMBL/GenBank/DDBJ whole genome shotgun (WGS) entry which is preliminary data.</text>
</comment>
<dbReference type="EMBL" id="JFHD01000027">
    <property type="protein sequence ID" value="KDR27181.1"/>
    <property type="molecule type" value="Genomic_DNA"/>
</dbReference>
<accession>A0A656QBK6</accession>
<evidence type="ECO:0000313" key="2">
    <source>
        <dbReference type="Proteomes" id="UP000027451"/>
    </source>
</evidence>
<protein>
    <recommendedName>
        <fullName evidence="3">Lipoprotein</fullName>
    </recommendedName>
</protein>
<dbReference type="Proteomes" id="UP000027451">
    <property type="component" value="Unassembled WGS sequence"/>
</dbReference>